<evidence type="ECO:0000313" key="2">
    <source>
        <dbReference type="Proteomes" id="UP001521931"/>
    </source>
</evidence>
<accession>A0ABS9PXR1</accession>
<dbReference type="InterPro" id="IPR016155">
    <property type="entry name" value="Mopterin_synth/thiamin_S_b"/>
</dbReference>
<dbReference type="Pfam" id="PF02597">
    <property type="entry name" value="ThiS"/>
    <property type="match status" value="1"/>
</dbReference>
<evidence type="ECO:0000313" key="1">
    <source>
        <dbReference type="EMBL" id="MCG7320411.1"/>
    </source>
</evidence>
<dbReference type="InterPro" id="IPR012675">
    <property type="entry name" value="Beta-grasp_dom_sf"/>
</dbReference>
<proteinExistence type="predicted"/>
<dbReference type="Gene3D" id="3.10.20.30">
    <property type="match status" value="1"/>
</dbReference>
<dbReference type="InterPro" id="IPR003749">
    <property type="entry name" value="ThiS/MoaD-like"/>
</dbReference>
<keyword evidence="2" id="KW-1185">Reference proteome</keyword>
<comment type="caution">
    <text evidence="1">The sequence shown here is derived from an EMBL/GenBank/DDBJ whole genome shotgun (WGS) entry which is preliminary data.</text>
</comment>
<dbReference type="RefSeq" id="WP_019286951.1">
    <property type="nucleotide sequence ID" value="NZ_DAMCTM010000031.1"/>
</dbReference>
<sequence length="91" mass="9377">MDQLTDRATTTPGPQVRLRYWAGARAAAGVEEDLVRASSVREALDAAALLRPGLVAVIPACSVLVDGRAVQRDAPLAGATLVEVLPPFAGG</sequence>
<protein>
    <submittedName>
        <fullName evidence="1">MoaD/ThiS family protein</fullName>
    </submittedName>
</protein>
<dbReference type="Proteomes" id="UP001521931">
    <property type="component" value="Unassembled WGS sequence"/>
</dbReference>
<gene>
    <name evidence="1" type="ORF">MHL29_00665</name>
</gene>
<reference evidence="1 2" key="1">
    <citation type="submission" date="2022-02" db="EMBL/GenBank/DDBJ databases">
        <title>Uncovering new skin microbiome diversity through culturing and metagenomics.</title>
        <authorList>
            <person name="Conlan S."/>
            <person name="Deming C."/>
            <person name="Nisc Comparative Sequencing Program N."/>
            <person name="Segre J.A."/>
        </authorList>
    </citation>
    <scope>NUCLEOTIDE SEQUENCE [LARGE SCALE GENOMIC DNA]</scope>
    <source>
        <strain evidence="1 2">ACRQZ</strain>
    </source>
</reference>
<name>A0ABS9PXR1_9MICO</name>
<dbReference type="SUPFAM" id="SSF54285">
    <property type="entry name" value="MoaD/ThiS"/>
    <property type="match status" value="1"/>
</dbReference>
<dbReference type="EMBL" id="JAKRCV010000001">
    <property type="protein sequence ID" value="MCG7320411.1"/>
    <property type="molecule type" value="Genomic_DNA"/>
</dbReference>
<organism evidence="1 2">
    <name type="scientific">Arsenicicoccus bolidensis</name>
    <dbReference type="NCBI Taxonomy" id="229480"/>
    <lineage>
        <taxon>Bacteria</taxon>
        <taxon>Bacillati</taxon>
        <taxon>Actinomycetota</taxon>
        <taxon>Actinomycetes</taxon>
        <taxon>Micrococcales</taxon>
        <taxon>Intrasporangiaceae</taxon>
        <taxon>Arsenicicoccus</taxon>
    </lineage>
</organism>